<dbReference type="RefSeq" id="WP_130658254.1">
    <property type="nucleotide sequence ID" value="NZ_SINW01000013.1"/>
</dbReference>
<dbReference type="Proteomes" id="UP000291659">
    <property type="component" value="Unassembled WGS sequence"/>
</dbReference>
<evidence type="ECO:0000313" key="2">
    <source>
        <dbReference type="EMBL" id="TAX64075.1"/>
    </source>
</evidence>
<evidence type="ECO:0000313" key="3">
    <source>
        <dbReference type="Proteomes" id="UP000291659"/>
    </source>
</evidence>
<name>A0ABY1WXC8_9HYPH</name>
<feature type="transmembrane region" description="Helical" evidence="1">
    <location>
        <begin position="46"/>
        <end position="69"/>
    </location>
</feature>
<reference evidence="2 3" key="1">
    <citation type="submission" date="2019-02" db="EMBL/GenBank/DDBJ databases">
        <title>The genomic architecture of introgression among sibling species of bacteria.</title>
        <authorList>
            <person name="Cavassim M.I.A."/>
            <person name="Moeskjaer S."/>
            <person name="Moslemi C."/>
            <person name="Fields B."/>
            <person name="Bachmann A."/>
            <person name="Vilhjalmsson B."/>
            <person name="Schierup M.H."/>
            <person name="Young J.P.W."/>
            <person name="Andersen S.U."/>
        </authorList>
    </citation>
    <scope>NUCLEOTIDE SEQUENCE [LARGE SCALE GENOMIC DNA]</scope>
    <source>
        <strain evidence="2 3">SM141A</strain>
    </source>
</reference>
<gene>
    <name evidence="2" type="ORF">ELH98_37180</name>
</gene>
<keyword evidence="3" id="KW-1185">Reference proteome</keyword>
<sequence length="247" mass="27971">MQPMHYEYMAIVPMGVLSVALVEFLARLLHHWLLSATSPAVERWRLIARSVAFVGVLTSLTFASASYAVSSDTTATAATDQALYAYLTQRPLHRGYMYCLVAIEYSGDYQGRFCPGSRLLIRWAQKALNQTVLDLKDDAELRRILLFIAKSAKDGRDAQPEQGAQIRVAPRSLDQISRLYQKEPAEQPFLYCYADILYFAESDSAYCRYTIAKLNLRLFEESEPLLADRDPVLLFSILKSIVAKEKL</sequence>
<organism evidence="2 3">
    <name type="scientific">Rhizobium ruizarguesonis</name>
    <dbReference type="NCBI Taxonomy" id="2081791"/>
    <lineage>
        <taxon>Bacteria</taxon>
        <taxon>Pseudomonadati</taxon>
        <taxon>Pseudomonadota</taxon>
        <taxon>Alphaproteobacteria</taxon>
        <taxon>Hyphomicrobiales</taxon>
        <taxon>Rhizobiaceae</taxon>
        <taxon>Rhizobium/Agrobacterium group</taxon>
        <taxon>Rhizobium</taxon>
    </lineage>
</organism>
<accession>A0ABY1WXC8</accession>
<evidence type="ECO:0000256" key="1">
    <source>
        <dbReference type="SAM" id="Phobius"/>
    </source>
</evidence>
<comment type="caution">
    <text evidence="2">The sequence shown here is derived from an EMBL/GenBank/DDBJ whole genome shotgun (WGS) entry which is preliminary data.</text>
</comment>
<keyword evidence="1" id="KW-0812">Transmembrane</keyword>
<feature type="transmembrane region" description="Helical" evidence="1">
    <location>
        <begin position="6"/>
        <end position="26"/>
    </location>
</feature>
<protein>
    <submittedName>
        <fullName evidence="2">Uncharacterized protein</fullName>
    </submittedName>
</protein>
<dbReference type="EMBL" id="SIOX01000013">
    <property type="protein sequence ID" value="TAX64075.1"/>
    <property type="molecule type" value="Genomic_DNA"/>
</dbReference>
<keyword evidence="1" id="KW-0472">Membrane</keyword>
<keyword evidence="1" id="KW-1133">Transmembrane helix</keyword>
<proteinExistence type="predicted"/>